<dbReference type="EMBL" id="ML120360">
    <property type="protein sequence ID" value="RPB04028.1"/>
    <property type="molecule type" value="Genomic_DNA"/>
</dbReference>
<organism evidence="1 2">
    <name type="scientific">Choiromyces venosus 120613-1</name>
    <dbReference type="NCBI Taxonomy" id="1336337"/>
    <lineage>
        <taxon>Eukaryota</taxon>
        <taxon>Fungi</taxon>
        <taxon>Dikarya</taxon>
        <taxon>Ascomycota</taxon>
        <taxon>Pezizomycotina</taxon>
        <taxon>Pezizomycetes</taxon>
        <taxon>Pezizales</taxon>
        <taxon>Tuberaceae</taxon>
        <taxon>Choiromyces</taxon>
    </lineage>
</organism>
<sequence length="215" mass="24228">MPALCEPTYGLLLSLSYSWLRRCQAIGDYARKTYVIKDNDRGNHFVPLKTQVMKIGKIHGPKVVINPEADRVDLGKDLIEDLELDELLLFSEIVKHIAWEIGYKSYSRDSINSKSKVLGATSSDSDYGGDEENEEHIDLGLSVRKLDGLVDKCQSVSKVNGNGLGNFVIEMEAKKKLRFIDLEKASDRVRAKMSEEDGIGIFGEEDEFVYREMGF</sequence>
<dbReference type="OrthoDB" id="5430981at2759"/>
<evidence type="ECO:0000313" key="2">
    <source>
        <dbReference type="Proteomes" id="UP000276215"/>
    </source>
</evidence>
<evidence type="ECO:0000313" key="1">
    <source>
        <dbReference type="EMBL" id="RPB04028.1"/>
    </source>
</evidence>
<accession>A0A3N4K3E1</accession>
<dbReference type="AlphaFoldDB" id="A0A3N4K3E1"/>
<dbReference type="Proteomes" id="UP000276215">
    <property type="component" value="Unassembled WGS sequence"/>
</dbReference>
<protein>
    <submittedName>
        <fullName evidence="1">Uncharacterized protein</fullName>
    </submittedName>
</protein>
<name>A0A3N4K3E1_9PEZI</name>
<keyword evidence="2" id="KW-1185">Reference proteome</keyword>
<proteinExistence type="predicted"/>
<reference evidence="1 2" key="1">
    <citation type="journal article" date="2018" name="Nat. Ecol. Evol.">
        <title>Pezizomycetes genomes reveal the molecular basis of ectomycorrhizal truffle lifestyle.</title>
        <authorList>
            <person name="Murat C."/>
            <person name="Payen T."/>
            <person name="Noel B."/>
            <person name="Kuo A."/>
            <person name="Morin E."/>
            <person name="Chen J."/>
            <person name="Kohler A."/>
            <person name="Krizsan K."/>
            <person name="Balestrini R."/>
            <person name="Da Silva C."/>
            <person name="Montanini B."/>
            <person name="Hainaut M."/>
            <person name="Levati E."/>
            <person name="Barry K.W."/>
            <person name="Belfiori B."/>
            <person name="Cichocki N."/>
            <person name="Clum A."/>
            <person name="Dockter R.B."/>
            <person name="Fauchery L."/>
            <person name="Guy J."/>
            <person name="Iotti M."/>
            <person name="Le Tacon F."/>
            <person name="Lindquist E.A."/>
            <person name="Lipzen A."/>
            <person name="Malagnac F."/>
            <person name="Mello A."/>
            <person name="Molinier V."/>
            <person name="Miyauchi S."/>
            <person name="Poulain J."/>
            <person name="Riccioni C."/>
            <person name="Rubini A."/>
            <person name="Sitrit Y."/>
            <person name="Splivallo R."/>
            <person name="Traeger S."/>
            <person name="Wang M."/>
            <person name="Zifcakova L."/>
            <person name="Wipf D."/>
            <person name="Zambonelli A."/>
            <person name="Paolocci F."/>
            <person name="Nowrousian M."/>
            <person name="Ottonello S."/>
            <person name="Baldrian P."/>
            <person name="Spatafora J.W."/>
            <person name="Henrissat B."/>
            <person name="Nagy L.G."/>
            <person name="Aury J.M."/>
            <person name="Wincker P."/>
            <person name="Grigoriev I.V."/>
            <person name="Bonfante P."/>
            <person name="Martin F.M."/>
        </authorList>
    </citation>
    <scope>NUCLEOTIDE SEQUENCE [LARGE SCALE GENOMIC DNA]</scope>
    <source>
        <strain evidence="1 2">120613-1</strain>
    </source>
</reference>
<gene>
    <name evidence="1" type="ORF">L873DRAFT_1786626</name>
</gene>